<keyword evidence="3" id="KW-1185">Reference proteome</keyword>
<feature type="region of interest" description="Disordered" evidence="1">
    <location>
        <begin position="742"/>
        <end position="763"/>
    </location>
</feature>
<feature type="region of interest" description="Disordered" evidence="1">
    <location>
        <begin position="635"/>
        <end position="728"/>
    </location>
</feature>
<feature type="compositionally biased region" description="Low complexity" evidence="1">
    <location>
        <begin position="581"/>
        <end position="613"/>
    </location>
</feature>
<feature type="compositionally biased region" description="Low complexity" evidence="1">
    <location>
        <begin position="870"/>
        <end position="897"/>
    </location>
</feature>
<feature type="region of interest" description="Disordered" evidence="1">
    <location>
        <begin position="309"/>
        <end position="333"/>
    </location>
</feature>
<evidence type="ECO:0000256" key="1">
    <source>
        <dbReference type="SAM" id="MobiDB-lite"/>
    </source>
</evidence>
<feature type="compositionally biased region" description="Basic residues" evidence="1">
    <location>
        <begin position="201"/>
        <end position="213"/>
    </location>
</feature>
<feature type="region of interest" description="Disordered" evidence="1">
    <location>
        <begin position="793"/>
        <end position="958"/>
    </location>
</feature>
<feature type="non-terminal residue" evidence="2">
    <location>
        <position position="1"/>
    </location>
</feature>
<feature type="compositionally biased region" description="Low complexity" evidence="1">
    <location>
        <begin position="147"/>
        <end position="194"/>
    </location>
</feature>
<reference evidence="2" key="1">
    <citation type="submission" date="2017-08" db="EMBL/GenBank/DDBJ databases">
        <authorList>
            <person name="Polle J.E."/>
            <person name="Barry K."/>
            <person name="Cushman J."/>
            <person name="Schmutz J."/>
            <person name="Tran D."/>
            <person name="Hathwaick L.T."/>
            <person name="Yim W.C."/>
            <person name="Jenkins J."/>
            <person name="Mckie-Krisberg Z.M."/>
            <person name="Prochnik S."/>
            <person name="Lindquist E."/>
            <person name="Dockter R.B."/>
            <person name="Adam C."/>
            <person name="Molina H."/>
            <person name="Bunkerborg J."/>
            <person name="Jin E."/>
            <person name="Buchheim M."/>
            <person name="Magnuson J."/>
        </authorList>
    </citation>
    <scope>NUCLEOTIDE SEQUENCE</scope>
    <source>
        <strain evidence="2">CCAP 19/18</strain>
    </source>
</reference>
<feature type="region of interest" description="Disordered" evidence="1">
    <location>
        <begin position="21"/>
        <end position="68"/>
    </location>
</feature>
<feature type="compositionally biased region" description="Polar residues" evidence="1">
    <location>
        <begin position="825"/>
        <end position="835"/>
    </location>
</feature>
<dbReference type="Proteomes" id="UP000815325">
    <property type="component" value="Unassembled WGS sequence"/>
</dbReference>
<feature type="compositionally biased region" description="Polar residues" evidence="1">
    <location>
        <begin position="1061"/>
        <end position="1073"/>
    </location>
</feature>
<accession>A0ABQ7FXB0</accession>
<name>A0ABQ7FXB0_DUNSA</name>
<feature type="region of interest" description="Disordered" evidence="1">
    <location>
        <begin position="459"/>
        <end position="524"/>
    </location>
</feature>
<evidence type="ECO:0000313" key="2">
    <source>
        <dbReference type="EMBL" id="KAF5826989.1"/>
    </source>
</evidence>
<proteinExistence type="predicted"/>
<feature type="compositionally biased region" description="Low complexity" evidence="1">
    <location>
        <begin position="636"/>
        <end position="668"/>
    </location>
</feature>
<dbReference type="EMBL" id="MU070630">
    <property type="protein sequence ID" value="KAF5826989.1"/>
    <property type="molecule type" value="Genomic_DNA"/>
</dbReference>
<comment type="caution">
    <text evidence="2">The sequence shown here is derived from an EMBL/GenBank/DDBJ whole genome shotgun (WGS) entry which is preliminary data.</text>
</comment>
<feature type="compositionally biased region" description="Pro residues" evidence="1">
    <location>
        <begin position="807"/>
        <end position="823"/>
    </location>
</feature>
<gene>
    <name evidence="2" type="ORF">DUNSADRAFT_1551</name>
</gene>
<evidence type="ECO:0000313" key="3">
    <source>
        <dbReference type="Proteomes" id="UP000815325"/>
    </source>
</evidence>
<organism evidence="2 3">
    <name type="scientific">Dunaliella salina</name>
    <name type="common">Green alga</name>
    <name type="synonym">Protococcus salinus</name>
    <dbReference type="NCBI Taxonomy" id="3046"/>
    <lineage>
        <taxon>Eukaryota</taxon>
        <taxon>Viridiplantae</taxon>
        <taxon>Chlorophyta</taxon>
        <taxon>core chlorophytes</taxon>
        <taxon>Chlorophyceae</taxon>
        <taxon>CS clade</taxon>
        <taxon>Chlamydomonadales</taxon>
        <taxon>Dunaliellaceae</taxon>
        <taxon>Dunaliella</taxon>
    </lineage>
</organism>
<feature type="compositionally biased region" description="Low complexity" evidence="1">
    <location>
        <begin position="1020"/>
        <end position="1039"/>
    </location>
</feature>
<feature type="region of interest" description="Disordered" evidence="1">
    <location>
        <begin position="110"/>
        <end position="255"/>
    </location>
</feature>
<feature type="compositionally biased region" description="Polar residues" evidence="1">
    <location>
        <begin position="844"/>
        <end position="853"/>
    </location>
</feature>
<feature type="region of interest" description="Disordered" evidence="1">
    <location>
        <begin position="579"/>
        <end position="613"/>
    </location>
</feature>
<feature type="compositionally biased region" description="Low complexity" evidence="1">
    <location>
        <begin position="911"/>
        <end position="924"/>
    </location>
</feature>
<feature type="compositionally biased region" description="Polar residues" evidence="1">
    <location>
        <begin position="46"/>
        <end position="57"/>
    </location>
</feature>
<feature type="compositionally biased region" description="Low complexity" evidence="1">
    <location>
        <begin position="748"/>
        <end position="763"/>
    </location>
</feature>
<feature type="compositionally biased region" description="Low complexity" evidence="1">
    <location>
        <begin position="480"/>
        <end position="489"/>
    </location>
</feature>
<protein>
    <submittedName>
        <fullName evidence="2">Uncharacterized protein</fullName>
    </submittedName>
</protein>
<feature type="compositionally biased region" description="Polar residues" evidence="1">
    <location>
        <begin position="669"/>
        <end position="688"/>
    </location>
</feature>
<sequence length="1234" mass="129992">AQLRGSAAASAALHFTGSAASPISAALPPSPQDGQKLSLDGAGSTAAASAQLPQSPTRHAGHALPPAAAAAAAAHPTAAAAAAAHFARLGLHPDVSNPLWYQSLLSASGSRAAAPPQDLPGASDAAGRTVGELGDGTACLTTTHSLPGRPSGRSSSGTHVDGNSNSSSSDSSSINGSDSGDGSSGGDSSSSDGGVRWGAKGGRKWKRKEKKRSQGTDNGEGREGGAGGSQEKRKRRAGPEEGLRLRSSQAGQEVSDITRAAREVALKLDSAVQDFLVNTNSSGAPPVLPNPLTPHLPFASATTPHTISSSTLRAHSPLQPGVPLLSSSGDGRSLQHPVLPLQPSFLQHPGLPHIQDSLQQHPGLHHVDTRPGPGVDGPAFAAAGAHGAPHPLVLLAQQQAAEAQRMAVQAQLATEQLQGRIREKEEQLATAQLATEQQQAAEAQRMAVQAQQATQQLQGRIREKEAQQQQWESGQREQQRQLQQQALLAGPSAEAHPHTTLHYSAAAPPGTAPNQGALLPGFAQKPDASSLVPYGSSAAPPITHPAPAITPSPLFPNWPGLGPVPGEDLPHLLPEQHDQQLHQLHQHQQQHQQYLHQLHPQQQQHQHQQQESLPQLRHQNHVPQELQFGHAPAIVQPQQQQKRQQQQQQEGLPWWQQPSPPTQQQQQQNNDFLSAHQQLLPSSSTGSDITFFHPPQTTQSQADAAAAAFHASPATLPSQPSDHHQQQHALERHIDILEVEGTHSRSNSCTASTHSSTPAAAAVPAASASNMRFASRPAAPPGLEKLQPAAQDPMLQHSATKPHGPRTAPPMPPPLPAQSPTPLPDSQQQALQSGVQGHAGPRPTHSQSSSSYHMPTHTYPPLSSMQTVNSQPASSHAAPPHQPQHPSSHPQASHPTHPLVPYSAPPPHSAPPSLAFPSSSYSSPMHEGHGNGQPPYPLQHAQPAPVPEQPLHPSTVFAPHGQHINTALRQTLPSDPPAADTSSYRPFPTYPPTAAYPHTDATPFAPSAPMHAPPPPPSPAAHLHPAPTAALLPYPQTAPQLHPQPYSQLQPGPSVHPRTHTAPQTQQLPRTTSPAPLTQAHPLPPPPHVFAPPAASTSLPHGHYTGQNMRHAPPLPPTSVLAAPANHTSYRHARHMPPPPSTSVLAAPANHTSYRHARHVPPPPPPPPPSVLAAPANYTSHGHMRHMPPPPPTASVQAAPASLKLKAPAPVQGDGRVQRAYHDTWEQVYAVYQR</sequence>
<feature type="region of interest" description="Disordered" evidence="1">
    <location>
        <begin position="970"/>
        <end position="1122"/>
    </location>
</feature>
<feature type="compositionally biased region" description="Low complexity" evidence="1">
    <location>
        <begin position="984"/>
        <end position="1010"/>
    </location>
</feature>
<feature type="compositionally biased region" description="Low complexity" evidence="1">
    <location>
        <begin position="694"/>
        <end position="715"/>
    </location>
</feature>